<dbReference type="Gene3D" id="3.40.50.10900">
    <property type="entry name" value="PAC-like subunit"/>
    <property type="match status" value="1"/>
</dbReference>
<accession>A0A9P6WGT1</accession>
<comment type="caution">
    <text evidence="1">The sequence shown here is derived from an EMBL/GenBank/DDBJ whole genome shotgun (WGS) entry which is preliminary data.</text>
</comment>
<dbReference type="InterPro" id="IPR038389">
    <property type="entry name" value="PSMG2_sf"/>
</dbReference>
<evidence type="ECO:0000313" key="1">
    <source>
        <dbReference type="EMBL" id="KAG0686576.1"/>
    </source>
</evidence>
<dbReference type="AlphaFoldDB" id="A0A9P6WGT1"/>
<keyword evidence="2" id="KW-1185">Reference proteome</keyword>
<dbReference type="Proteomes" id="UP000697127">
    <property type="component" value="Unassembled WGS sequence"/>
</dbReference>
<dbReference type="EMBL" id="PUHW01000443">
    <property type="protein sequence ID" value="KAG0686576.1"/>
    <property type="molecule type" value="Genomic_DNA"/>
</dbReference>
<proteinExistence type="predicted"/>
<reference evidence="1" key="1">
    <citation type="submission" date="2020-11" db="EMBL/GenBank/DDBJ databases">
        <title>Kefir isolates.</title>
        <authorList>
            <person name="Marcisauskas S."/>
            <person name="Kim Y."/>
            <person name="Blasche S."/>
        </authorList>
    </citation>
    <scope>NUCLEOTIDE SEQUENCE</scope>
    <source>
        <strain evidence="1">Olga-1</strain>
    </source>
</reference>
<organism evidence="1 2">
    <name type="scientific">Pichia californica</name>
    <dbReference type="NCBI Taxonomy" id="460514"/>
    <lineage>
        <taxon>Eukaryota</taxon>
        <taxon>Fungi</taxon>
        <taxon>Dikarya</taxon>
        <taxon>Ascomycota</taxon>
        <taxon>Saccharomycotina</taxon>
        <taxon>Pichiomycetes</taxon>
        <taxon>Pichiales</taxon>
        <taxon>Pichiaceae</taxon>
        <taxon>Pichia</taxon>
    </lineage>
</organism>
<name>A0A9P6WGT1_9ASCO</name>
<evidence type="ECO:0000313" key="2">
    <source>
        <dbReference type="Proteomes" id="UP000697127"/>
    </source>
</evidence>
<sequence>MATGKTLVLPLVAMGSVPHGREMSIEEVAHGIKSNDKTDGELVSPWELYYEKSKDKDVINDIELMQMHSPIIPGCESLYVKQLVKIIRERGYTKILILDARDRGLFPTDDIIRWSNRTVKNMSINNNEIIEKDNDICTAGNLIRFIAEEVGSIGDDIIVECHAVSVYEGWNGPAVASLVASVGLDAVKNGEDLVSISKEVLGVYN</sequence>
<dbReference type="OrthoDB" id="10260712at2759"/>
<protein>
    <submittedName>
        <fullName evidence="1">Uncharacterized protein</fullName>
    </submittedName>
</protein>
<gene>
    <name evidence="1" type="ORF">C6P40_003782</name>
</gene>